<evidence type="ECO:0008006" key="3">
    <source>
        <dbReference type="Google" id="ProtNLM"/>
    </source>
</evidence>
<sequence>MRVRFVLTACVVLALSASGRTDDPKPAGKQVFCPVMTKDEITDPVYVDWKGVKIGLCCDTCVSKFKAEPEAYLLPDLLPQLKGKELPKRKIEQIHCPVNRDKVVSSKDPSVEYKGVKVYFWNATAKKKFEADPAKYADPAVLPQLKNAKK</sequence>
<accession>A0ABU5F834</accession>
<evidence type="ECO:0000313" key="1">
    <source>
        <dbReference type="EMBL" id="MDY3563359.1"/>
    </source>
</evidence>
<reference evidence="2" key="1">
    <citation type="journal article" date="2023" name="Mar. Drugs">
        <title>Gemmata algarum, a Novel Planctomycete Isolated from an Algal Mat, Displays Antimicrobial Activity.</title>
        <authorList>
            <person name="Kumar G."/>
            <person name="Kallscheuer N."/>
            <person name="Kashif M."/>
            <person name="Ahamad S."/>
            <person name="Jagadeeshwari U."/>
            <person name="Pannikurungottu S."/>
            <person name="Haufschild T."/>
            <person name="Kabuu M."/>
            <person name="Sasikala C."/>
            <person name="Jogler C."/>
            <person name="Ramana C."/>
        </authorList>
    </citation>
    <scope>NUCLEOTIDE SEQUENCE [LARGE SCALE GENOMIC DNA]</scope>
    <source>
        <strain evidence="2">JC673</strain>
    </source>
</reference>
<protein>
    <recommendedName>
        <fullName evidence="3">YHS domain-containing protein</fullName>
    </recommendedName>
</protein>
<dbReference type="RefSeq" id="WP_010049411.1">
    <property type="nucleotide sequence ID" value="NZ_JAXBLV010000236.1"/>
</dbReference>
<keyword evidence="2" id="KW-1185">Reference proteome</keyword>
<dbReference type="EMBL" id="JAXBLV010000236">
    <property type="protein sequence ID" value="MDY3563359.1"/>
    <property type="molecule type" value="Genomic_DNA"/>
</dbReference>
<gene>
    <name evidence="1" type="ORF">R5W23_004861</name>
</gene>
<comment type="caution">
    <text evidence="1">The sequence shown here is derived from an EMBL/GenBank/DDBJ whole genome shotgun (WGS) entry which is preliminary data.</text>
</comment>
<dbReference type="Proteomes" id="UP001272242">
    <property type="component" value="Unassembled WGS sequence"/>
</dbReference>
<name>A0ABU5F834_9BACT</name>
<proteinExistence type="predicted"/>
<evidence type="ECO:0000313" key="2">
    <source>
        <dbReference type="Proteomes" id="UP001272242"/>
    </source>
</evidence>
<organism evidence="1 2">
    <name type="scientific">Gemmata algarum</name>
    <dbReference type="NCBI Taxonomy" id="2975278"/>
    <lineage>
        <taxon>Bacteria</taxon>
        <taxon>Pseudomonadati</taxon>
        <taxon>Planctomycetota</taxon>
        <taxon>Planctomycetia</taxon>
        <taxon>Gemmatales</taxon>
        <taxon>Gemmataceae</taxon>
        <taxon>Gemmata</taxon>
    </lineage>
</organism>